<organism evidence="1 2">
    <name type="scientific">Daphnia magna</name>
    <dbReference type="NCBI Taxonomy" id="35525"/>
    <lineage>
        <taxon>Eukaryota</taxon>
        <taxon>Metazoa</taxon>
        <taxon>Ecdysozoa</taxon>
        <taxon>Arthropoda</taxon>
        <taxon>Crustacea</taxon>
        <taxon>Branchiopoda</taxon>
        <taxon>Diplostraca</taxon>
        <taxon>Cladocera</taxon>
        <taxon>Anomopoda</taxon>
        <taxon>Daphniidae</taxon>
        <taxon>Daphnia</taxon>
    </lineage>
</organism>
<dbReference type="AlphaFoldDB" id="A0A164GM79"/>
<dbReference type="EMBL" id="LRGB01014693">
    <property type="protein sequence ID" value="KZR99119.1"/>
    <property type="molecule type" value="Genomic_DNA"/>
</dbReference>
<dbReference type="Proteomes" id="UP000076858">
    <property type="component" value="Unassembled WGS sequence"/>
</dbReference>
<evidence type="ECO:0000313" key="1">
    <source>
        <dbReference type="EMBL" id="KZR99119.1"/>
    </source>
</evidence>
<evidence type="ECO:0000313" key="2">
    <source>
        <dbReference type="Proteomes" id="UP000076858"/>
    </source>
</evidence>
<feature type="non-terminal residue" evidence="1">
    <location>
        <position position="128"/>
    </location>
</feature>
<keyword evidence="2" id="KW-1185">Reference proteome</keyword>
<sequence length="128" mass="14349">VWQVFRAKSLPCTLQAKTSTSDAIRHPHLNHRCYSSPPPQPRMLVVTPHLNLGCYSSPPLSYGAIENAVPPRYFENYPSNLCCHLAADHRSSVMELLDRNFKTLPGPLAPLVFGSKNYLSVSARVRFE</sequence>
<comment type="caution">
    <text evidence="1">The sequence shown here is derived from an EMBL/GenBank/DDBJ whole genome shotgun (WGS) entry which is preliminary data.</text>
</comment>
<reference evidence="1 2" key="1">
    <citation type="submission" date="2016-03" db="EMBL/GenBank/DDBJ databases">
        <title>EvidentialGene: Evidence-directed Construction of Genes on Genomes.</title>
        <authorList>
            <person name="Gilbert D.G."/>
            <person name="Choi J.-H."/>
            <person name="Mockaitis K."/>
            <person name="Colbourne J."/>
            <person name="Pfrender M."/>
        </authorList>
    </citation>
    <scope>NUCLEOTIDE SEQUENCE [LARGE SCALE GENOMIC DNA]</scope>
    <source>
        <strain evidence="1 2">Xinb3</strain>
        <tissue evidence="1">Complete organism</tissue>
    </source>
</reference>
<proteinExistence type="predicted"/>
<accession>A0A164GM79</accession>
<feature type="non-terminal residue" evidence="1">
    <location>
        <position position="1"/>
    </location>
</feature>
<protein>
    <submittedName>
        <fullName evidence="1">Uncharacterized protein</fullName>
    </submittedName>
</protein>
<gene>
    <name evidence="1" type="ORF">APZ42_005154</name>
</gene>
<name>A0A164GM79_9CRUS</name>